<organism evidence="2 3">
    <name type="scientific">Engystomops pustulosus</name>
    <name type="common">Tungara frog</name>
    <name type="synonym">Physalaemus pustulosus</name>
    <dbReference type="NCBI Taxonomy" id="76066"/>
    <lineage>
        <taxon>Eukaryota</taxon>
        <taxon>Metazoa</taxon>
        <taxon>Chordata</taxon>
        <taxon>Craniata</taxon>
        <taxon>Vertebrata</taxon>
        <taxon>Euteleostomi</taxon>
        <taxon>Amphibia</taxon>
        <taxon>Batrachia</taxon>
        <taxon>Anura</taxon>
        <taxon>Neobatrachia</taxon>
        <taxon>Hyloidea</taxon>
        <taxon>Leptodactylidae</taxon>
        <taxon>Leiuperinae</taxon>
        <taxon>Engystomops</taxon>
    </lineage>
</organism>
<dbReference type="AlphaFoldDB" id="A0AAV7ABL2"/>
<name>A0AAV7ABL2_ENGPU</name>
<dbReference type="Proteomes" id="UP000824782">
    <property type="component" value="Unassembled WGS sequence"/>
</dbReference>
<protein>
    <submittedName>
        <fullName evidence="2">Uncharacterized protein</fullName>
    </submittedName>
</protein>
<evidence type="ECO:0000313" key="3">
    <source>
        <dbReference type="Proteomes" id="UP000824782"/>
    </source>
</evidence>
<reference evidence="2" key="1">
    <citation type="thesis" date="2020" institute="ProQuest LLC" country="789 East Eisenhower Parkway, Ann Arbor, MI, USA">
        <title>Comparative Genomics and Chromosome Evolution.</title>
        <authorList>
            <person name="Mudd A.B."/>
        </authorList>
    </citation>
    <scope>NUCLEOTIDE SEQUENCE</scope>
    <source>
        <strain evidence="2">237g6f4</strain>
        <tissue evidence="2">Blood</tissue>
    </source>
</reference>
<dbReference type="EMBL" id="WNYA01000008">
    <property type="protein sequence ID" value="KAG8558746.1"/>
    <property type="molecule type" value="Genomic_DNA"/>
</dbReference>
<evidence type="ECO:0000256" key="1">
    <source>
        <dbReference type="SAM" id="MobiDB-lite"/>
    </source>
</evidence>
<sequence length="89" mass="9488">MSTCTISKKGLVHIPGVSVLCCREFFYANLCCHQKPDDGGQGNIASSPGWLGGSPAPLLASSREQEHKPQCRTLEPARPAQGLICTFST</sequence>
<evidence type="ECO:0000313" key="2">
    <source>
        <dbReference type="EMBL" id="KAG8558746.1"/>
    </source>
</evidence>
<proteinExistence type="predicted"/>
<keyword evidence="3" id="KW-1185">Reference proteome</keyword>
<comment type="caution">
    <text evidence="2">The sequence shown here is derived from an EMBL/GenBank/DDBJ whole genome shotgun (WGS) entry which is preliminary data.</text>
</comment>
<gene>
    <name evidence="2" type="ORF">GDO81_017133</name>
</gene>
<feature type="region of interest" description="Disordered" evidence="1">
    <location>
        <begin position="43"/>
        <end position="73"/>
    </location>
</feature>
<accession>A0AAV7ABL2</accession>